<dbReference type="PANTHER" id="PTHR30349:SF81">
    <property type="entry name" value="TYROSINE RECOMBINASE XERC"/>
    <property type="match status" value="1"/>
</dbReference>
<dbReference type="InterPro" id="IPR050090">
    <property type="entry name" value="Tyrosine_recombinase_XerCD"/>
</dbReference>
<proteinExistence type="predicted"/>
<evidence type="ECO:0000256" key="1">
    <source>
        <dbReference type="ARBA" id="ARBA00023125"/>
    </source>
</evidence>
<dbReference type="SUPFAM" id="SSF56349">
    <property type="entry name" value="DNA breaking-rejoining enzymes"/>
    <property type="match status" value="1"/>
</dbReference>
<dbReference type="InterPro" id="IPR013762">
    <property type="entry name" value="Integrase-like_cat_sf"/>
</dbReference>
<keyword evidence="2" id="KW-0233">DNA recombination</keyword>
<gene>
    <name evidence="6" type="ORF">RAJCM14343_5172</name>
</gene>
<feature type="domain" description="Core-binding (CB)" evidence="5">
    <location>
        <begin position="28"/>
        <end position="115"/>
    </location>
</feature>
<sequence length="385" mass="41502">MRSGVTVTNQLPGNASLEASISTPVLPAGVEEAMRRLRAKAASDNTRAALTSDWSKFARWCDAVGHVPLPAPPELVGWYLTEKAGELRPDGRWAYAPSTLARWVATINKVHALAGLSKPGHHEAVRDVVRGIRRTRATPPARRTPLLTDDIRAIVGAMRAGATEWPDRVAERRDSALLLLGLAGAMRRSELSALTTSDVVAHRSDGLYVTIRRSKADRDARGRTVTLPYGRDPRTCPVCAYRRWREVLDVWDADGGAAVRELLTDDRAAGDEHCCRGVAPGEGRAERPLFRTIHRTGAVGSGALSGQSVHSMIQRRARQAGFAAEVVATLGGHSLRAGFVTQAVRNGATTQTIMTQTGHSDERMVALYSRQHAGLVGNAVTTLGL</sequence>
<dbReference type="InterPro" id="IPR010998">
    <property type="entry name" value="Integrase_recombinase_N"/>
</dbReference>
<accession>A0ABQ0YUE3</accession>
<dbReference type="EMBL" id="BLAH01000135">
    <property type="protein sequence ID" value="GES39894.1"/>
    <property type="molecule type" value="Genomic_DNA"/>
</dbReference>
<dbReference type="Pfam" id="PF00589">
    <property type="entry name" value="Phage_integrase"/>
    <property type="match status" value="1"/>
</dbReference>
<dbReference type="Proteomes" id="UP000325466">
    <property type="component" value="Unassembled WGS sequence"/>
</dbReference>
<name>A0ABQ0YUE3_9NOCA</name>
<organism evidence="6 7">
    <name type="scientific">Rhodococcus aetherivorans</name>
    <dbReference type="NCBI Taxonomy" id="191292"/>
    <lineage>
        <taxon>Bacteria</taxon>
        <taxon>Bacillati</taxon>
        <taxon>Actinomycetota</taxon>
        <taxon>Actinomycetes</taxon>
        <taxon>Mycobacteriales</taxon>
        <taxon>Nocardiaceae</taxon>
        <taxon>Rhodococcus</taxon>
    </lineage>
</organism>
<evidence type="ECO:0000313" key="6">
    <source>
        <dbReference type="EMBL" id="GES39894.1"/>
    </source>
</evidence>
<dbReference type="PANTHER" id="PTHR30349">
    <property type="entry name" value="PHAGE INTEGRASE-RELATED"/>
    <property type="match status" value="1"/>
</dbReference>
<dbReference type="InterPro" id="IPR044068">
    <property type="entry name" value="CB"/>
</dbReference>
<dbReference type="PROSITE" id="PS51900">
    <property type="entry name" value="CB"/>
    <property type="match status" value="1"/>
</dbReference>
<evidence type="ECO:0000256" key="2">
    <source>
        <dbReference type="ARBA" id="ARBA00023172"/>
    </source>
</evidence>
<dbReference type="InterPro" id="IPR002104">
    <property type="entry name" value="Integrase_catalytic"/>
</dbReference>
<comment type="caution">
    <text evidence="6">The sequence shown here is derived from an EMBL/GenBank/DDBJ whole genome shotgun (WGS) entry which is preliminary data.</text>
</comment>
<dbReference type="SUPFAM" id="SSF47823">
    <property type="entry name" value="lambda integrase-like, N-terminal domain"/>
    <property type="match status" value="1"/>
</dbReference>
<reference evidence="6 7" key="1">
    <citation type="journal article" date="2018" name="Biodegradation">
        <title>1,4-Dioxane degradation characteristics of Rhodococcus aetherivorans JCM 14343.</title>
        <authorList>
            <person name="Inoue D."/>
            <person name="Tsunoda T."/>
            <person name="Yamamoto N."/>
            <person name="Ike M."/>
            <person name="Sei K."/>
        </authorList>
    </citation>
    <scope>NUCLEOTIDE SEQUENCE [LARGE SCALE GENOMIC DNA]</scope>
    <source>
        <strain evidence="6 7">JCM 14343</strain>
    </source>
</reference>
<keyword evidence="7" id="KW-1185">Reference proteome</keyword>
<evidence type="ECO:0000259" key="4">
    <source>
        <dbReference type="PROSITE" id="PS51898"/>
    </source>
</evidence>
<evidence type="ECO:0000259" key="5">
    <source>
        <dbReference type="PROSITE" id="PS51900"/>
    </source>
</evidence>
<evidence type="ECO:0000256" key="3">
    <source>
        <dbReference type="PROSITE-ProRule" id="PRU01248"/>
    </source>
</evidence>
<dbReference type="Gene3D" id="1.10.150.130">
    <property type="match status" value="1"/>
</dbReference>
<dbReference type="PROSITE" id="PS51898">
    <property type="entry name" value="TYR_RECOMBINASE"/>
    <property type="match status" value="1"/>
</dbReference>
<feature type="domain" description="Tyr recombinase" evidence="4">
    <location>
        <begin position="141"/>
        <end position="385"/>
    </location>
</feature>
<dbReference type="InterPro" id="IPR011010">
    <property type="entry name" value="DNA_brk_join_enz"/>
</dbReference>
<evidence type="ECO:0000313" key="7">
    <source>
        <dbReference type="Proteomes" id="UP000325466"/>
    </source>
</evidence>
<dbReference type="Gene3D" id="1.10.443.10">
    <property type="entry name" value="Intergrase catalytic core"/>
    <property type="match status" value="1"/>
</dbReference>
<keyword evidence="1 3" id="KW-0238">DNA-binding</keyword>
<protein>
    <submittedName>
        <fullName evidence="6">Integrase</fullName>
    </submittedName>
</protein>